<evidence type="ECO:0000256" key="1">
    <source>
        <dbReference type="ARBA" id="ARBA00004496"/>
    </source>
</evidence>
<dbReference type="SUPFAM" id="SSF52047">
    <property type="entry name" value="RNI-like"/>
    <property type="match status" value="1"/>
</dbReference>
<dbReference type="Gene3D" id="3.80.10.10">
    <property type="entry name" value="Ribonuclease Inhibitor"/>
    <property type="match status" value="1"/>
</dbReference>
<evidence type="ECO:0000313" key="5">
    <source>
        <dbReference type="Proteomes" id="UP000242450"/>
    </source>
</evidence>
<dbReference type="GO" id="GO:1901223">
    <property type="term" value="P:negative regulation of non-canonical NF-kappaB signal transduction"/>
    <property type="evidence" value="ECO:0007669"/>
    <property type="project" value="TreeGrafter"/>
</dbReference>
<dbReference type="PANTHER" id="PTHR45690">
    <property type="entry name" value="NACHT, LRR AND PYD DOMAINS-CONTAINING PROTEIN 12"/>
    <property type="match status" value="1"/>
</dbReference>
<keyword evidence="2" id="KW-0963">Cytoplasm</keyword>
<dbReference type="GO" id="GO:0006954">
    <property type="term" value="P:inflammatory response"/>
    <property type="evidence" value="ECO:0007669"/>
    <property type="project" value="TreeGrafter"/>
</dbReference>
<comment type="subcellular location">
    <subcellularLocation>
        <location evidence="1">Cytoplasm</location>
    </subcellularLocation>
</comment>
<proteinExistence type="predicted"/>
<evidence type="ECO:0000256" key="3">
    <source>
        <dbReference type="ARBA" id="ARBA00022737"/>
    </source>
</evidence>
<dbReference type="GO" id="GO:0043565">
    <property type="term" value="F:sequence-specific DNA binding"/>
    <property type="evidence" value="ECO:0007669"/>
    <property type="project" value="TreeGrafter"/>
</dbReference>
<dbReference type="AlphaFoldDB" id="A0A212D2S4"/>
<organism evidence="4 5">
    <name type="scientific">Cervus elaphus hippelaphus</name>
    <name type="common">European red deer</name>
    <dbReference type="NCBI Taxonomy" id="46360"/>
    <lineage>
        <taxon>Eukaryota</taxon>
        <taxon>Metazoa</taxon>
        <taxon>Chordata</taxon>
        <taxon>Craniata</taxon>
        <taxon>Vertebrata</taxon>
        <taxon>Euteleostomi</taxon>
        <taxon>Mammalia</taxon>
        <taxon>Eutheria</taxon>
        <taxon>Laurasiatheria</taxon>
        <taxon>Artiodactyla</taxon>
        <taxon>Ruminantia</taxon>
        <taxon>Pecora</taxon>
        <taxon>Cervidae</taxon>
        <taxon>Cervinae</taxon>
        <taxon>Cervus</taxon>
    </lineage>
</organism>
<reference evidence="4 5" key="1">
    <citation type="journal article" date="2018" name="Mol. Genet. Genomics">
        <title>The red deer Cervus elaphus genome CerEla1.0: sequencing, annotating, genes, and chromosomes.</title>
        <authorList>
            <person name="Bana N.A."/>
            <person name="Nyiri A."/>
            <person name="Nagy J."/>
            <person name="Frank K."/>
            <person name="Nagy T."/>
            <person name="Steger V."/>
            <person name="Schiller M."/>
            <person name="Lakatos P."/>
            <person name="Sugar L."/>
            <person name="Horn P."/>
            <person name="Barta E."/>
            <person name="Orosz L."/>
        </authorList>
    </citation>
    <scope>NUCLEOTIDE SEQUENCE [LARGE SCALE GENOMIC DNA]</scope>
    <source>
        <strain evidence="4">Hungarian</strain>
    </source>
</reference>
<dbReference type="GO" id="GO:0002674">
    <property type="term" value="P:negative regulation of acute inflammatory response"/>
    <property type="evidence" value="ECO:0007669"/>
    <property type="project" value="TreeGrafter"/>
</dbReference>
<dbReference type="InterPro" id="IPR050637">
    <property type="entry name" value="NLRP_innate_immun_reg"/>
</dbReference>
<keyword evidence="5" id="KW-1185">Reference proteome</keyword>
<dbReference type="PANTHER" id="PTHR45690:SF19">
    <property type="entry name" value="NACHT, LRR AND PYD DOMAINS-CONTAINING PROTEIN 3"/>
    <property type="match status" value="1"/>
</dbReference>
<dbReference type="SMART" id="SM00368">
    <property type="entry name" value="LRR_RI"/>
    <property type="match status" value="2"/>
</dbReference>
<protein>
    <submittedName>
        <fullName evidence="4">NLRP3</fullName>
    </submittedName>
</protein>
<accession>A0A212D2S4</accession>
<dbReference type="Proteomes" id="UP000242450">
    <property type="component" value="Chromosome 9"/>
</dbReference>
<comment type="caution">
    <text evidence="4">The sequence shown here is derived from an EMBL/GenBank/DDBJ whole genome shotgun (WGS) entry which is preliminary data.</text>
</comment>
<evidence type="ECO:0000313" key="4">
    <source>
        <dbReference type="EMBL" id="OWK12522.1"/>
    </source>
</evidence>
<dbReference type="EMBL" id="MKHE01000009">
    <property type="protein sequence ID" value="OWK12522.1"/>
    <property type="molecule type" value="Genomic_DNA"/>
</dbReference>
<dbReference type="OrthoDB" id="9903249at2759"/>
<dbReference type="GO" id="GO:0072559">
    <property type="term" value="C:NLRP3 inflammasome complex"/>
    <property type="evidence" value="ECO:0007669"/>
    <property type="project" value="TreeGrafter"/>
</dbReference>
<evidence type="ECO:0000256" key="2">
    <source>
        <dbReference type="ARBA" id="ARBA00022490"/>
    </source>
</evidence>
<dbReference type="GO" id="GO:0140297">
    <property type="term" value="F:DNA-binding transcription factor binding"/>
    <property type="evidence" value="ECO:0007669"/>
    <property type="project" value="TreeGrafter"/>
</dbReference>
<gene>
    <name evidence="4" type="ORF">Celaphus_00003509</name>
</gene>
<sequence length="110" mass="12474">MGVKLLCEGLLHHNCKLQVLELDNCSLTSHCCWDLSTLLTSNQSLRKLSLGNNDLGDLGVMLLCEVLKQQGCLLKSLRLCEMYFNYDTKRALETLQEEKPELTIVFEPSQ</sequence>
<name>A0A212D2S4_CEREH</name>
<keyword evidence="3" id="KW-0677">Repeat</keyword>
<dbReference type="InterPro" id="IPR032675">
    <property type="entry name" value="LRR_dom_sf"/>
</dbReference>